<dbReference type="Proteomes" id="UP000249746">
    <property type="component" value="Unassembled WGS sequence"/>
</dbReference>
<dbReference type="AlphaFoldDB" id="A0A2W6MX85"/>
<keyword evidence="3" id="KW-1185">Reference proteome</keyword>
<reference evidence="2 3" key="1">
    <citation type="submission" date="2017-03" db="EMBL/GenBank/DDBJ databases">
        <title>Genomic and clinical evidence uncovers the enterohepatic species Helicobacter valdiviensis as a potential human intestinal pathogen.</title>
        <authorList>
            <person name="Fresia P."/>
            <person name="Jara R."/>
            <person name="Sierra R."/>
            <person name="Ferres I."/>
            <person name="Greif G."/>
            <person name="Iraola G."/>
            <person name="Collado L."/>
        </authorList>
    </citation>
    <scope>NUCLEOTIDE SEQUENCE [LARGE SCALE GENOMIC DNA]</scope>
    <source>
        <strain evidence="2 3">WBE14</strain>
    </source>
</reference>
<dbReference type="RefSeq" id="WP_111228885.1">
    <property type="nucleotide sequence ID" value="NZ_NBIU01000001.1"/>
</dbReference>
<proteinExistence type="predicted"/>
<organism evidence="2 3">
    <name type="scientific">Helicobacter valdiviensis</name>
    <dbReference type="NCBI Taxonomy" id="1458358"/>
    <lineage>
        <taxon>Bacteria</taxon>
        <taxon>Pseudomonadati</taxon>
        <taxon>Campylobacterota</taxon>
        <taxon>Epsilonproteobacteria</taxon>
        <taxon>Campylobacterales</taxon>
        <taxon>Helicobacteraceae</taxon>
        <taxon>Helicobacter</taxon>
    </lineage>
</organism>
<name>A0A2W6MX85_9HELI</name>
<gene>
    <name evidence="2" type="ORF">B6S12_00650</name>
</gene>
<protein>
    <submittedName>
        <fullName evidence="2">Uncharacterized protein</fullName>
    </submittedName>
</protein>
<dbReference type="InterPro" id="IPR058078">
    <property type="entry name" value="Cj0814-like"/>
</dbReference>
<comment type="caution">
    <text evidence="2">The sequence shown here is derived from an EMBL/GenBank/DDBJ whole genome shotgun (WGS) entry which is preliminary data.</text>
</comment>
<sequence length="443" mass="50339">MINAINSYSSYNYTNTFSNNTPNTKSSNAINETSNLVSDKSQAVNKVLGYGVDKDGFFTSDFNEKAGIPKDYKIYAKDMQSFVEWETGDRYFYATHTSIDIAKTIGNAYKVLSQIMPTTSNASLSEEELTNIPYAFVLDKNLNVAKTFTKDEYEKIDLTQDRINLTFNTFSNVGFDKIGIDNIFSHSNGDVRLNKNAYINKDGSVDKGGVLMALLNSGLYGATLLLLEGDTRLFGKITTDKNISNDEREAFQNFMNTNKVQSAFLSSSNPNEWNPFEERLSMKLFIRRSDNIGNAELSRLAMDLDKEYQEMINSNMSLEKFKTKYLDFKQRHDEFVEKLKEAEKAKGIDYNNPAKSTNNKETLEEDKEKPFKPIQAESKSETYKDDNTRNELLRKLLETKFGKSDELEILFGMKFKGDIGEFNKILSQIGLNSSESKSIDIKT</sequence>
<evidence type="ECO:0000256" key="1">
    <source>
        <dbReference type="SAM" id="MobiDB-lite"/>
    </source>
</evidence>
<dbReference type="NCBIfam" id="NF046095">
    <property type="entry name" value="flg_dep_Cj0814"/>
    <property type="match status" value="1"/>
</dbReference>
<feature type="region of interest" description="Disordered" evidence="1">
    <location>
        <begin position="347"/>
        <end position="385"/>
    </location>
</feature>
<dbReference type="EMBL" id="NBIU01000001">
    <property type="protein sequence ID" value="PZT49135.1"/>
    <property type="molecule type" value="Genomic_DNA"/>
</dbReference>
<dbReference type="OrthoDB" id="5314967at2"/>
<accession>A0A2W6MX85</accession>
<evidence type="ECO:0000313" key="2">
    <source>
        <dbReference type="EMBL" id="PZT49135.1"/>
    </source>
</evidence>
<evidence type="ECO:0000313" key="3">
    <source>
        <dbReference type="Proteomes" id="UP000249746"/>
    </source>
</evidence>